<sequence length="298" mass="34112">MTQTESENSTFNQIMSDQVILGISNSHQYRFTLVDLTETAKEAMFLHSLNKEMSVFLSKTMMGALFLAEMTKNQQKVSIQWKDDSNKQALAYSDRYGKMKSVAYSASHAEGDIRNEFILGQGIMKVIRWDFDSDTYQSYTNLVEDTFEVNFIKYLTESEQIKAIVGMEVYPFDFPGNDFSAKGLFFEALPDAPEESFQFLISKIQPLVQKEAFWALRIDEMLAALQTEIGSELEVLSKESPEFLCDCSRHKVADIIASLGKQEADSIIDEFGKIEITCEFCRTAYQFDSFDVEKFFNQ</sequence>
<dbReference type="Gene3D" id="3.55.30.10">
    <property type="entry name" value="Hsp33 domain"/>
    <property type="match status" value="1"/>
</dbReference>
<dbReference type="SUPFAM" id="SSF118352">
    <property type="entry name" value="HSP33 redox switch-like"/>
    <property type="match status" value="1"/>
</dbReference>
<organism evidence="6 7">
    <name type="scientific">Leptospira soteropolitanensis</name>
    <dbReference type="NCBI Taxonomy" id="2950025"/>
    <lineage>
        <taxon>Bacteria</taxon>
        <taxon>Pseudomonadati</taxon>
        <taxon>Spirochaetota</taxon>
        <taxon>Spirochaetia</taxon>
        <taxon>Leptospirales</taxon>
        <taxon>Leptospiraceae</taxon>
        <taxon>Leptospira</taxon>
    </lineage>
</organism>
<keyword evidence="5" id="KW-0676">Redox-active center</keyword>
<dbReference type="PANTHER" id="PTHR30111">
    <property type="entry name" value="33 KDA CHAPERONIN"/>
    <property type="match status" value="1"/>
</dbReference>
<proteinExistence type="predicted"/>
<evidence type="ECO:0000313" key="6">
    <source>
        <dbReference type="EMBL" id="MCW7529128.1"/>
    </source>
</evidence>
<comment type="caution">
    <text evidence="6">The sequence shown here is derived from an EMBL/GenBank/DDBJ whole genome shotgun (WGS) entry which is preliminary data.</text>
</comment>
<dbReference type="SUPFAM" id="SSF64397">
    <property type="entry name" value="Hsp33 domain"/>
    <property type="match status" value="1"/>
</dbReference>
<dbReference type="InterPro" id="IPR016154">
    <property type="entry name" value="Heat_shock_Hsp33_C"/>
</dbReference>
<dbReference type="Pfam" id="PF01430">
    <property type="entry name" value="HSP33"/>
    <property type="match status" value="1"/>
</dbReference>
<evidence type="ECO:0000256" key="2">
    <source>
        <dbReference type="ARBA" id="ARBA00022833"/>
    </source>
</evidence>
<dbReference type="GO" id="GO:0005737">
    <property type="term" value="C:cytoplasm"/>
    <property type="evidence" value="ECO:0007669"/>
    <property type="project" value="InterPro"/>
</dbReference>
<keyword evidence="4" id="KW-0143">Chaperone</keyword>
<dbReference type="RefSeq" id="WP_265350607.1">
    <property type="nucleotide sequence ID" value="NZ_JAMQPL010000001.1"/>
</dbReference>
<dbReference type="EMBL" id="JAMQPL010000001">
    <property type="protein sequence ID" value="MCW7529128.1"/>
    <property type="molecule type" value="Genomic_DNA"/>
</dbReference>
<dbReference type="InterPro" id="IPR016153">
    <property type="entry name" value="Heat_shock_Hsp33_N"/>
</dbReference>
<dbReference type="PIRSF" id="PIRSF005261">
    <property type="entry name" value="Heat_shock_Hsp33"/>
    <property type="match status" value="1"/>
</dbReference>
<dbReference type="PANTHER" id="PTHR30111:SF1">
    <property type="entry name" value="33 KDA CHAPERONIN"/>
    <property type="match status" value="1"/>
</dbReference>
<dbReference type="AlphaFoldDB" id="A0AAW5V8I9"/>
<evidence type="ECO:0000313" key="7">
    <source>
        <dbReference type="Proteomes" id="UP001208540"/>
    </source>
</evidence>
<dbReference type="Proteomes" id="UP001208540">
    <property type="component" value="Unassembled WGS sequence"/>
</dbReference>
<keyword evidence="1" id="KW-0963">Cytoplasm</keyword>
<dbReference type="Gene3D" id="3.90.1280.10">
    <property type="entry name" value="HSP33 redox switch-like"/>
    <property type="match status" value="1"/>
</dbReference>
<dbReference type="GO" id="GO:0042026">
    <property type="term" value="P:protein refolding"/>
    <property type="evidence" value="ECO:0007669"/>
    <property type="project" value="TreeGrafter"/>
</dbReference>
<gene>
    <name evidence="6" type="ORF">ND862_02795</name>
</gene>
<evidence type="ECO:0000256" key="3">
    <source>
        <dbReference type="ARBA" id="ARBA00023157"/>
    </source>
</evidence>
<evidence type="ECO:0000256" key="5">
    <source>
        <dbReference type="ARBA" id="ARBA00023284"/>
    </source>
</evidence>
<dbReference type="GO" id="GO:0051082">
    <property type="term" value="F:unfolded protein binding"/>
    <property type="evidence" value="ECO:0007669"/>
    <property type="project" value="InterPro"/>
</dbReference>
<keyword evidence="2" id="KW-0862">Zinc</keyword>
<reference evidence="6" key="1">
    <citation type="submission" date="2022-06" db="EMBL/GenBank/DDBJ databases">
        <title>Leptospira isolates from biofilms formed at urban environments.</title>
        <authorList>
            <person name="Ribeiro P.S."/>
            <person name="Sousa T."/>
            <person name="Carvalho N."/>
            <person name="Aburjaile F."/>
            <person name="Neves F."/>
            <person name="Oliveira D."/>
            <person name="Blanco L."/>
            <person name="Lima J."/>
            <person name="Costa F."/>
            <person name="Brenig B."/>
            <person name="Soares S."/>
            <person name="Ramos R."/>
            <person name="Goes-Neto A."/>
            <person name="Matiuzzi M."/>
            <person name="Azevedo V."/>
            <person name="Ristow P."/>
        </authorList>
    </citation>
    <scope>NUCLEOTIDE SEQUENCE</scope>
    <source>
        <strain evidence="6">VSF20</strain>
    </source>
</reference>
<evidence type="ECO:0000256" key="4">
    <source>
        <dbReference type="ARBA" id="ARBA00023186"/>
    </source>
</evidence>
<keyword evidence="3" id="KW-1015">Disulfide bond</keyword>
<dbReference type="GO" id="GO:0044183">
    <property type="term" value="F:protein folding chaperone"/>
    <property type="evidence" value="ECO:0007669"/>
    <property type="project" value="TreeGrafter"/>
</dbReference>
<dbReference type="InterPro" id="IPR000397">
    <property type="entry name" value="Heat_shock_Hsp33"/>
</dbReference>
<evidence type="ECO:0000256" key="1">
    <source>
        <dbReference type="ARBA" id="ARBA00022490"/>
    </source>
</evidence>
<accession>A0AAW5V8I9</accession>
<protein>
    <submittedName>
        <fullName evidence="6">Hsp33 family molecular chaperone HslO</fullName>
    </submittedName>
</protein>
<name>A0AAW5V8I9_9LEPT</name>